<gene>
    <name evidence="1" type="ORF">J2W56_000136</name>
</gene>
<reference evidence="1 2" key="1">
    <citation type="submission" date="2023-07" db="EMBL/GenBank/DDBJ databases">
        <title>Sorghum-associated microbial communities from plants grown in Nebraska, USA.</title>
        <authorList>
            <person name="Schachtman D."/>
        </authorList>
    </citation>
    <scope>NUCLEOTIDE SEQUENCE [LARGE SCALE GENOMIC DNA]</scope>
    <source>
        <strain evidence="1 2">4272</strain>
    </source>
</reference>
<accession>A0ABU1X7B1</accession>
<keyword evidence="2" id="KW-1185">Reference proteome</keyword>
<dbReference type="RefSeq" id="WP_310398501.1">
    <property type="nucleotide sequence ID" value="NZ_JAVDWW010000001.1"/>
</dbReference>
<organism evidence="1 2">
    <name type="scientific">Nocardia kruczakiae</name>
    <dbReference type="NCBI Taxonomy" id="261477"/>
    <lineage>
        <taxon>Bacteria</taxon>
        <taxon>Bacillati</taxon>
        <taxon>Actinomycetota</taxon>
        <taxon>Actinomycetes</taxon>
        <taxon>Mycobacteriales</taxon>
        <taxon>Nocardiaceae</taxon>
        <taxon>Nocardia</taxon>
    </lineage>
</organism>
<sequence length="65" mass="6740">MYIERSGEELFGRCGRSGVVFGATVLAAATSLPELSTGLTSTRVGIVGLALIPTWRRLGGGFPDA</sequence>
<protein>
    <submittedName>
        <fullName evidence="1">Ca2+/Na+ antiporter</fullName>
    </submittedName>
</protein>
<evidence type="ECO:0000313" key="1">
    <source>
        <dbReference type="EMBL" id="MDR7166418.1"/>
    </source>
</evidence>
<evidence type="ECO:0000313" key="2">
    <source>
        <dbReference type="Proteomes" id="UP001251217"/>
    </source>
</evidence>
<dbReference type="Proteomes" id="UP001251217">
    <property type="component" value="Unassembled WGS sequence"/>
</dbReference>
<comment type="caution">
    <text evidence="1">The sequence shown here is derived from an EMBL/GenBank/DDBJ whole genome shotgun (WGS) entry which is preliminary data.</text>
</comment>
<name>A0ABU1X7B1_9NOCA</name>
<proteinExistence type="predicted"/>
<dbReference type="EMBL" id="JAVDWW010000001">
    <property type="protein sequence ID" value="MDR7166418.1"/>
    <property type="molecule type" value="Genomic_DNA"/>
</dbReference>